<proteinExistence type="predicted"/>
<dbReference type="SUPFAM" id="SSF53756">
    <property type="entry name" value="UDP-Glycosyltransferase/glycogen phosphorylase"/>
    <property type="match status" value="1"/>
</dbReference>
<sequence>MKNAIVQFTMQISDRSPSDSTVSQSPRRRVLIVSPHFPPTNAPDHQRIRVALPYLSELGWEAEILAVQPHHVPHPVDPKLAEALPTDLPIVRTEALQRQHTSWIALGNVGWRCLPYFQQQGDRLLETKAFDLVFFSTTIFPVMTLGKRWHHRFGIPYVLDFQDPWRSDYHLSGNPKKQQDKPPGGWLKYGMTQFLARLCEPQAMQTVNHIISVSPTYPQILQQRYPWLQSDQFTVLPFGAPEHDFAQLPQLNIRQSIFDPNDGKKHWVYVGRGGADMATALRILFLGIQTSRQSCPELWQDVQLHFVGTSYAPDHLAVKTVEAIAQEYDVADLVTEHTRRIPYFEAQQLLVDSDAILMIGSDDPSYTASKLYPCILAKKPILAIFHEQSSVVNILNQCQAGQVVTFAQDIDPVTRCSEMAVCLNELLKLPRYYQPSTCWDAFRPYTAREMTRQLCEVFEQTVQRAAA</sequence>
<evidence type="ECO:0008006" key="2">
    <source>
        <dbReference type="Google" id="ProtNLM"/>
    </source>
</evidence>
<dbReference type="AlphaFoldDB" id="A0AA96WSH4"/>
<accession>A0AA96WSH4</accession>
<gene>
    <name evidence="1" type="ORF">Q2T42_16155</name>
</gene>
<reference evidence="1" key="1">
    <citation type="journal article" date="2023" name="Plants (Basel)">
        <title>Genomic Analysis of Leptolyngbya boryana CZ1 Reveals Efficient Carbon Fixation Modules.</title>
        <authorList>
            <person name="Bai X."/>
            <person name="Wang H."/>
            <person name="Cheng W."/>
            <person name="Wang J."/>
            <person name="Ma M."/>
            <person name="Hu H."/>
            <person name="Song Z."/>
            <person name="Ma H."/>
            <person name="Fan Y."/>
            <person name="Du C."/>
            <person name="Xu J."/>
        </authorList>
    </citation>
    <scope>NUCLEOTIDE SEQUENCE</scope>
    <source>
        <strain evidence="1">CZ1</strain>
    </source>
</reference>
<dbReference type="RefSeq" id="WP_242044292.1">
    <property type="nucleotide sequence ID" value="NZ_CP130144.1"/>
</dbReference>
<protein>
    <recommendedName>
        <fullName evidence="2">Glycosyltransferase subfamily 4-like N-terminal domain-containing protein</fullName>
    </recommendedName>
</protein>
<organism evidence="1">
    <name type="scientific">Leptolyngbya boryana CZ1</name>
    <dbReference type="NCBI Taxonomy" id="3060204"/>
    <lineage>
        <taxon>Bacteria</taxon>
        <taxon>Bacillati</taxon>
        <taxon>Cyanobacteriota</taxon>
        <taxon>Cyanophyceae</taxon>
        <taxon>Leptolyngbyales</taxon>
        <taxon>Leptolyngbyaceae</taxon>
        <taxon>Leptolyngbya group</taxon>
        <taxon>Leptolyngbya</taxon>
    </lineage>
</organism>
<dbReference type="Gene3D" id="3.40.50.2000">
    <property type="entry name" value="Glycogen Phosphorylase B"/>
    <property type="match status" value="1"/>
</dbReference>
<evidence type="ECO:0000313" key="1">
    <source>
        <dbReference type="EMBL" id="WNZ43384.1"/>
    </source>
</evidence>
<name>A0AA96WSH4_LEPBY</name>
<dbReference type="EMBL" id="CP130144">
    <property type="protein sequence ID" value="WNZ43384.1"/>
    <property type="molecule type" value="Genomic_DNA"/>
</dbReference>
<reference evidence="1" key="2">
    <citation type="submission" date="2023-07" db="EMBL/GenBank/DDBJ databases">
        <authorList>
            <person name="Bai X.-H."/>
            <person name="Wang H.-H."/>
            <person name="Wang J."/>
            <person name="Ma M.-Y."/>
            <person name="Hu H.-H."/>
            <person name="Song Z.-L."/>
            <person name="Ma H.-G."/>
            <person name="Fan Y."/>
            <person name="Du C.-Y."/>
            <person name="Xu J.-C."/>
        </authorList>
    </citation>
    <scope>NUCLEOTIDE SEQUENCE</scope>
    <source>
        <strain evidence="1">CZ1</strain>
    </source>
</reference>